<dbReference type="CDD" id="cd09633">
    <property type="entry name" value="Deltex_C"/>
    <property type="match status" value="1"/>
</dbReference>
<evidence type="ECO:0000256" key="6">
    <source>
        <dbReference type="ARBA" id="ARBA00022771"/>
    </source>
</evidence>
<comment type="catalytic activity">
    <reaction evidence="1 9">
        <text>S-ubiquitinyl-[E2 ubiquitin-conjugating enzyme]-L-cysteine + [acceptor protein]-L-lysine = [E2 ubiquitin-conjugating enzyme]-L-cysteine + N(6)-ubiquitinyl-[acceptor protein]-L-lysine.</text>
        <dbReference type="EC" id="2.3.2.27"/>
    </reaction>
</comment>
<dbReference type="InterPro" id="IPR001841">
    <property type="entry name" value="Znf_RING"/>
</dbReference>
<dbReference type="GO" id="GO:0005737">
    <property type="term" value="C:cytoplasm"/>
    <property type="evidence" value="ECO:0007669"/>
    <property type="project" value="UniProtKB-SubCell"/>
</dbReference>
<dbReference type="InterPro" id="IPR017907">
    <property type="entry name" value="Znf_RING_CS"/>
</dbReference>
<dbReference type="EMBL" id="JAGEUA010000005">
    <property type="protein sequence ID" value="KAL0979913.1"/>
    <property type="molecule type" value="Genomic_DNA"/>
</dbReference>
<keyword evidence="5 9" id="KW-0479">Metal-binding</keyword>
<comment type="subcellular location">
    <subcellularLocation>
        <location evidence="9">Cytoplasm</location>
    </subcellularLocation>
</comment>
<keyword evidence="7 9" id="KW-0862">Zinc</keyword>
<dbReference type="InterPro" id="IPR013083">
    <property type="entry name" value="Znf_RING/FYVE/PHD"/>
</dbReference>
<name>A0ABD0WXJ7_UMBPY</name>
<feature type="compositionally biased region" description="Basic and acidic residues" evidence="10">
    <location>
        <begin position="110"/>
        <end position="119"/>
    </location>
</feature>
<comment type="similarity">
    <text evidence="3 9">Belongs to the Deltex family.</text>
</comment>
<comment type="caution">
    <text evidence="12">The sequence shown here is derived from an EMBL/GenBank/DDBJ whole genome shotgun (WGS) entry which is preliminary data.</text>
</comment>
<reference evidence="12 13" key="1">
    <citation type="submission" date="2024-06" db="EMBL/GenBank/DDBJ databases">
        <authorList>
            <person name="Pan Q."/>
            <person name="Wen M."/>
            <person name="Jouanno E."/>
            <person name="Zahm M."/>
            <person name="Klopp C."/>
            <person name="Cabau C."/>
            <person name="Louis A."/>
            <person name="Berthelot C."/>
            <person name="Parey E."/>
            <person name="Roest Crollius H."/>
            <person name="Montfort J."/>
            <person name="Robinson-Rechavi M."/>
            <person name="Bouchez O."/>
            <person name="Lampietro C."/>
            <person name="Lopez Roques C."/>
            <person name="Donnadieu C."/>
            <person name="Postlethwait J."/>
            <person name="Bobe J."/>
            <person name="Verreycken H."/>
            <person name="Guiguen Y."/>
        </authorList>
    </citation>
    <scope>NUCLEOTIDE SEQUENCE [LARGE SCALE GENOMIC DNA]</scope>
    <source>
        <strain evidence="12">Up_M1</strain>
        <tissue evidence="12">Testis</tissue>
    </source>
</reference>
<keyword evidence="13" id="KW-1185">Reference proteome</keyword>
<dbReference type="AlphaFoldDB" id="A0ABD0WXJ7"/>
<gene>
    <name evidence="12" type="ORF">UPYG_G00191510</name>
</gene>
<dbReference type="SUPFAM" id="SSF57850">
    <property type="entry name" value="RING/U-box"/>
    <property type="match status" value="1"/>
</dbReference>
<keyword evidence="4 9" id="KW-0808">Transferase</keyword>
<dbReference type="InterPro" id="IPR039396">
    <property type="entry name" value="Deltex_C"/>
</dbReference>
<evidence type="ECO:0000256" key="10">
    <source>
        <dbReference type="SAM" id="MobiDB-lite"/>
    </source>
</evidence>
<feature type="region of interest" description="Disordered" evidence="10">
    <location>
        <begin position="85"/>
        <end position="125"/>
    </location>
</feature>
<dbReference type="Gene3D" id="3.30.40.10">
    <property type="entry name" value="Zinc/RING finger domain, C3HC4 (zinc finger)"/>
    <property type="match status" value="1"/>
</dbReference>
<dbReference type="Pfam" id="PF00097">
    <property type="entry name" value="zf-C3HC4"/>
    <property type="match status" value="1"/>
</dbReference>
<evidence type="ECO:0000256" key="1">
    <source>
        <dbReference type="ARBA" id="ARBA00000900"/>
    </source>
</evidence>
<dbReference type="InterPro" id="IPR018957">
    <property type="entry name" value="Znf_C3HC4_RING-type"/>
</dbReference>
<dbReference type="Pfam" id="PF18102">
    <property type="entry name" value="DTC"/>
    <property type="match status" value="1"/>
</dbReference>
<dbReference type="EC" id="2.3.2.27" evidence="9"/>
<evidence type="ECO:0000313" key="13">
    <source>
        <dbReference type="Proteomes" id="UP001557470"/>
    </source>
</evidence>
<comment type="pathway">
    <text evidence="2 9">Protein modification; protein ubiquitination.</text>
</comment>
<evidence type="ECO:0000259" key="11">
    <source>
        <dbReference type="PROSITE" id="PS50089"/>
    </source>
</evidence>
<evidence type="ECO:0000256" key="9">
    <source>
        <dbReference type="RuleBase" id="RU367105"/>
    </source>
</evidence>
<evidence type="ECO:0000256" key="7">
    <source>
        <dbReference type="ARBA" id="ARBA00022833"/>
    </source>
</evidence>
<organism evidence="12 13">
    <name type="scientific">Umbra pygmaea</name>
    <name type="common">Eastern mudminnow</name>
    <dbReference type="NCBI Taxonomy" id="75934"/>
    <lineage>
        <taxon>Eukaryota</taxon>
        <taxon>Metazoa</taxon>
        <taxon>Chordata</taxon>
        <taxon>Craniata</taxon>
        <taxon>Vertebrata</taxon>
        <taxon>Euteleostomi</taxon>
        <taxon>Actinopterygii</taxon>
        <taxon>Neopterygii</taxon>
        <taxon>Teleostei</taxon>
        <taxon>Protacanthopterygii</taxon>
        <taxon>Esociformes</taxon>
        <taxon>Umbridae</taxon>
        <taxon>Umbra</taxon>
    </lineage>
</organism>
<dbReference type="SMART" id="SM00184">
    <property type="entry name" value="RING"/>
    <property type="match status" value="1"/>
</dbReference>
<dbReference type="GO" id="GO:0061630">
    <property type="term" value="F:ubiquitin protein ligase activity"/>
    <property type="evidence" value="ECO:0007669"/>
    <property type="project" value="UniProtKB-UniRule"/>
</dbReference>
<dbReference type="PROSITE" id="PS00518">
    <property type="entry name" value="ZF_RING_1"/>
    <property type="match status" value="1"/>
</dbReference>
<evidence type="ECO:0000256" key="4">
    <source>
        <dbReference type="ARBA" id="ARBA00022679"/>
    </source>
</evidence>
<evidence type="ECO:0000256" key="8">
    <source>
        <dbReference type="PROSITE-ProRule" id="PRU00175"/>
    </source>
</evidence>
<evidence type="ECO:0000256" key="3">
    <source>
        <dbReference type="ARBA" id="ARBA00009413"/>
    </source>
</evidence>
<evidence type="ECO:0000313" key="12">
    <source>
        <dbReference type="EMBL" id="KAL0979913.1"/>
    </source>
</evidence>
<keyword evidence="9" id="KW-0963">Cytoplasm</keyword>
<protein>
    <recommendedName>
        <fullName evidence="9">E3 ubiquitin-protein ligase</fullName>
        <ecNumber evidence="9">2.3.2.27</ecNumber>
    </recommendedName>
</protein>
<dbReference type="Proteomes" id="UP001557470">
    <property type="component" value="Unassembled WGS sequence"/>
</dbReference>
<dbReference type="GO" id="GO:0008270">
    <property type="term" value="F:zinc ion binding"/>
    <property type="evidence" value="ECO:0007669"/>
    <property type="project" value="UniProtKB-KW"/>
</dbReference>
<feature type="compositionally biased region" description="Low complexity" evidence="10">
    <location>
        <begin position="91"/>
        <end position="100"/>
    </location>
</feature>
<evidence type="ECO:0000256" key="5">
    <source>
        <dbReference type="ARBA" id="ARBA00022723"/>
    </source>
</evidence>
<dbReference type="GO" id="GO:0016567">
    <property type="term" value="P:protein ubiquitination"/>
    <property type="evidence" value="ECO:0007669"/>
    <property type="project" value="UniProtKB-UniRule"/>
</dbReference>
<keyword evidence="6 8" id="KW-0863">Zinc-finger</keyword>
<dbReference type="Gene3D" id="3.30.390.130">
    <property type="match status" value="1"/>
</dbReference>
<dbReference type="PROSITE" id="PS50089">
    <property type="entry name" value="ZF_RING_2"/>
    <property type="match status" value="1"/>
</dbReference>
<dbReference type="InterPro" id="IPR039398">
    <property type="entry name" value="Deltex_fam"/>
</dbReference>
<feature type="domain" description="RING-type" evidence="11">
    <location>
        <begin position="311"/>
        <end position="348"/>
    </location>
</feature>
<accession>A0ABD0WXJ7</accession>
<evidence type="ECO:0000256" key="2">
    <source>
        <dbReference type="ARBA" id="ARBA00004906"/>
    </source>
</evidence>
<sequence length="529" mass="59542">MITHSNRGRTPYCAMAYATSKEIFSDVTLSVDLAPFKEKDQVKKILSGYCDSFAKTSPLCYEVKGSFEEIDFLFGKLSSLGRYDSVTGPSPTRNTPTPRNLTDLHSSSPRYDKHPRESPLHYQSPRDSLHHYQSAQFPTSPVKPVEVAGDIWEFIHQNCSKDLDKIRGKDIYIYTDDKPSHESPDKLLVTFESHSNDQVLAQFARERFVTFYQRLATDLQKVYYSLDPQDIKRLQVMFPELMFSCVPGKHNVTVTGRFRSIMGLQDFLKKAGTSSSKSVVTSQQSVTTGEYSRASGSSKSHSKPLDQEETCPICLDTIEEKKTLKCEHSFCRGCVNQAFKTKPVCPTCGAVYGQLTGTQPKGGAMNISKENSPLPGFENYGTIVIHYDIPSGTQNEDHPSPGQPYHGASRIAYLPDSAEGNKVLALLKQAFKQRLTFTIGRSSTTGMNNMVTWNDIHHKTSRYGGTSCYGYPDDEYLTRVQDELKVKGFWEGHLVERSTDNAQVPFHCGHRRKKKSTMHYLLLFTLYNG</sequence>
<dbReference type="PANTHER" id="PTHR12622">
    <property type="entry name" value="DELTEX-RELATED"/>
    <property type="match status" value="1"/>
</dbReference>
<proteinExistence type="inferred from homology"/>
<dbReference type="InterPro" id="IPR039399">
    <property type="entry name" value="Deltex_C_sf"/>
</dbReference>